<evidence type="ECO:0000313" key="2">
    <source>
        <dbReference type="EMBL" id="QIL49228.1"/>
    </source>
</evidence>
<dbReference type="RefSeq" id="WP_166035354.1">
    <property type="nucleotide sequence ID" value="NZ_CP049887.1"/>
</dbReference>
<name>A0A6G8AVY3_9ENTE</name>
<dbReference type="KEGG" id="vhy:G7082_12365"/>
<proteinExistence type="predicted"/>
<keyword evidence="3" id="KW-1185">Reference proteome</keyword>
<dbReference type="InterPro" id="IPR016181">
    <property type="entry name" value="Acyl_CoA_acyltransferase"/>
</dbReference>
<evidence type="ECO:0000313" key="3">
    <source>
        <dbReference type="Proteomes" id="UP000501747"/>
    </source>
</evidence>
<keyword evidence="2" id="KW-0808">Transferase</keyword>
<dbReference type="InterPro" id="IPR000182">
    <property type="entry name" value="GNAT_dom"/>
</dbReference>
<dbReference type="Proteomes" id="UP000501747">
    <property type="component" value="Chromosome"/>
</dbReference>
<reference evidence="2 3" key="1">
    <citation type="submission" date="2020-03" db="EMBL/GenBank/DDBJ databases">
        <title>Vagococcus sp. nov., isolated from beetles.</title>
        <authorList>
            <person name="Hyun D.-W."/>
            <person name="Bae J.-W."/>
        </authorList>
    </citation>
    <scope>NUCLEOTIDE SEQUENCE [LARGE SCALE GENOMIC DNA]</scope>
    <source>
        <strain evidence="2 3">HDW17B</strain>
    </source>
</reference>
<organism evidence="2 3">
    <name type="scientific">Vagococcus hydrophili</name>
    <dbReference type="NCBI Taxonomy" id="2714947"/>
    <lineage>
        <taxon>Bacteria</taxon>
        <taxon>Bacillati</taxon>
        <taxon>Bacillota</taxon>
        <taxon>Bacilli</taxon>
        <taxon>Lactobacillales</taxon>
        <taxon>Enterococcaceae</taxon>
        <taxon>Vagococcus</taxon>
    </lineage>
</organism>
<dbReference type="Pfam" id="PF13302">
    <property type="entry name" value="Acetyltransf_3"/>
    <property type="match status" value="1"/>
</dbReference>
<dbReference type="EMBL" id="CP049887">
    <property type="protein sequence ID" value="QIL49228.1"/>
    <property type="molecule type" value="Genomic_DNA"/>
</dbReference>
<gene>
    <name evidence="2" type="ORF">G7082_12365</name>
</gene>
<dbReference type="PANTHER" id="PTHR43415">
    <property type="entry name" value="SPERMIDINE N(1)-ACETYLTRANSFERASE"/>
    <property type="match status" value="1"/>
</dbReference>
<dbReference type="SUPFAM" id="SSF55729">
    <property type="entry name" value="Acyl-CoA N-acyltransferases (Nat)"/>
    <property type="match status" value="1"/>
</dbReference>
<feature type="domain" description="N-acetyltransferase" evidence="1">
    <location>
        <begin position="6"/>
        <end position="169"/>
    </location>
</feature>
<sequence>MKQVKPTLRLANNEDTKTILAWWSDGNVMESVGYPLGLNITEKEISNTINRYNNTNTSRFLIIQNEFGNPIGEFCYYELTHHKCSFDLKIGDTSSQGKGYGKNALLKGIDYIKSNTDYRKIEISVAPENNRALALYQSIGFDIINTIQNNWVDQLGITRSSKILELPLY</sequence>
<protein>
    <submittedName>
        <fullName evidence="2">GNAT family N-acetyltransferase</fullName>
    </submittedName>
</protein>
<dbReference type="GO" id="GO:0016747">
    <property type="term" value="F:acyltransferase activity, transferring groups other than amino-acyl groups"/>
    <property type="evidence" value="ECO:0007669"/>
    <property type="project" value="InterPro"/>
</dbReference>
<dbReference type="PANTHER" id="PTHR43415:SF3">
    <property type="entry name" value="GNAT-FAMILY ACETYLTRANSFERASE"/>
    <property type="match status" value="1"/>
</dbReference>
<accession>A0A6G8AVY3</accession>
<dbReference type="PROSITE" id="PS51186">
    <property type="entry name" value="GNAT"/>
    <property type="match status" value="1"/>
</dbReference>
<dbReference type="AlphaFoldDB" id="A0A6G8AVY3"/>
<dbReference type="Gene3D" id="3.40.630.30">
    <property type="match status" value="1"/>
</dbReference>
<evidence type="ECO:0000259" key="1">
    <source>
        <dbReference type="PROSITE" id="PS51186"/>
    </source>
</evidence>